<comment type="caution">
    <text evidence="1">The sequence shown here is derived from an EMBL/GenBank/DDBJ whole genome shotgun (WGS) entry which is preliminary data.</text>
</comment>
<dbReference type="PANTHER" id="PTHR43649">
    <property type="entry name" value="ARABINOSE-BINDING PROTEIN-RELATED"/>
    <property type="match status" value="1"/>
</dbReference>
<dbReference type="PROSITE" id="PS51257">
    <property type="entry name" value="PROKAR_LIPOPROTEIN"/>
    <property type="match status" value="1"/>
</dbReference>
<dbReference type="Gene3D" id="3.40.190.10">
    <property type="entry name" value="Periplasmic binding protein-like II"/>
    <property type="match status" value="2"/>
</dbReference>
<reference evidence="1" key="1">
    <citation type="submission" date="2022-04" db="EMBL/GenBank/DDBJ databases">
        <title>Paenibacillus mangrovi sp. nov., a novel endophytic bacterium isolated from bark of Kandelia candel.</title>
        <authorList>
            <person name="Tuo L."/>
        </authorList>
    </citation>
    <scope>NUCLEOTIDE SEQUENCE</scope>
    <source>
        <strain evidence="1">KQZ6P-2</strain>
    </source>
</reference>
<dbReference type="EMBL" id="JALIRP010000002">
    <property type="protein sequence ID" value="MCJ8011575.1"/>
    <property type="molecule type" value="Genomic_DNA"/>
</dbReference>
<dbReference type="Proteomes" id="UP001139347">
    <property type="component" value="Unassembled WGS sequence"/>
</dbReference>
<evidence type="ECO:0000313" key="2">
    <source>
        <dbReference type="Proteomes" id="UP001139347"/>
    </source>
</evidence>
<dbReference type="RefSeq" id="WP_244722671.1">
    <property type="nucleotide sequence ID" value="NZ_JALIRP010000002.1"/>
</dbReference>
<gene>
    <name evidence="1" type="ORF">MUG84_07405</name>
</gene>
<dbReference type="AlphaFoldDB" id="A0A9X1WPG7"/>
<protein>
    <submittedName>
        <fullName evidence="1">Extracellular solute-binding protein</fullName>
    </submittedName>
</protein>
<dbReference type="PANTHER" id="PTHR43649:SF12">
    <property type="entry name" value="DIACETYLCHITOBIOSE BINDING PROTEIN DASA"/>
    <property type="match status" value="1"/>
</dbReference>
<proteinExistence type="predicted"/>
<keyword evidence="2" id="KW-1185">Reference proteome</keyword>
<accession>A0A9X1WPG7</accession>
<evidence type="ECO:0000313" key="1">
    <source>
        <dbReference type="EMBL" id="MCJ8011575.1"/>
    </source>
</evidence>
<dbReference type="SUPFAM" id="SSF53850">
    <property type="entry name" value="Periplasmic binding protein-like II"/>
    <property type="match status" value="1"/>
</dbReference>
<dbReference type="InterPro" id="IPR050490">
    <property type="entry name" value="Bact_solute-bd_prot1"/>
</dbReference>
<name>A0A9X1WPG7_9BACL</name>
<sequence>MNNKAGLLLIVLLWNALFLSGCKQSAISNSNNASGSYVETNSNQIIENGVAVNLTGYPIVNQPITLKTVVVTSYKGDYNQSKFFQELEKNSGINLDIKQISVDNRDKLNLMFASRQYPDLLLRSDASPYQIAIAQNAGDIIPFSSLLQYAPNWIKALESNPAAQKAMTAADGSIYSLGLIQQNPVYLGIRDQWLINKKWLDQLGLEVPKTTEQFAYALAQFKANAGNGVIPKDMIPYYFRWDQYVGGQLDLYGGSFGLLVPDDSYVAVENGKVLFQALNPEIKKPLAYLHRLYKDGLIPPEVFTDDWGAYYTKLVAKPEMVGSIEAYNNPNPDVYVPMLPPSAESGRKQLYRQQTWIVRNNQFTIFKNNKYPIASARLADLLADPDWSVQETYGLFGAGTKKNSDGTYDIMPETANDGEVPNVDAVSAITPDLASKLRFLPGNSNNNRSQAVKLYEPIVAPLDKFFPNYVTYSPDDRDKLTQLQMNVKDYVRQTFIRWVVQGGIDQEWDAYVAKLKSMHVDDMIAIMQKGLEDYNKQ</sequence>
<organism evidence="1 2">
    <name type="scientific">Paenibacillus mangrovi</name>
    <dbReference type="NCBI Taxonomy" id="2931978"/>
    <lineage>
        <taxon>Bacteria</taxon>
        <taxon>Bacillati</taxon>
        <taxon>Bacillota</taxon>
        <taxon>Bacilli</taxon>
        <taxon>Bacillales</taxon>
        <taxon>Paenibacillaceae</taxon>
        <taxon>Paenibacillus</taxon>
    </lineage>
</organism>